<sequence length="48" mass="5703">MVCLDKSHSKLMELYLKITYSMLVLNDEYDEKLPFLLEVTIIFNVTTF</sequence>
<accession>A0A0E9Q444</accession>
<proteinExistence type="predicted"/>
<organism evidence="1">
    <name type="scientific">Anguilla anguilla</name>
    <name type="common">European freshwater eel</name>
    <name type="synonym">Muraena anguilla</name>
    <dbReference type="NCBI Taxonomy" id="7936"/>
    <lineage>
        <taxon>Eukaryota</taxon>
        <taxon>Metazoa</taxon>
        <taxon>Chordata</taxon>
        <taxon>Craniata</taxon>
        <taxon>Vertebrata</taxon>
        <taxon>Euteleostomi</taxon>
        <taxon>Actinopterygii</taxon>
        <taxon>Neopterygii</taxon>
        <taxon>Teleostei</taxon>
        <taxon>Anguilliformes</taxon>
        <taxon>Anguillidae</taxon>
        <taxon>Anguilla</taxon>
    </lineage>
</organism>
<dbReference type="AlphaFoldDB" id="A0A0E9Q444"/>
<dbReference type="EMBL" id="GBXM01097457">
    <property type="protein sequence ID" value="JAH11120.1"/>
    <property type="molecule type" value="Transcribed_RNA"/>
</dbReference>
<protein>
    <submittedName>
        <fullName evidence="1">Uncharacterized protein</fullName>
    </submittedName>
</protein>
<reference evidence="1" key="2">
    <citation type="journal article" date="2015" name="Fish Shellfish Immunol.">
        <title>Early steps in the European eel (Anguilla anguilla)-Vibrio vulnificus interaction in the gills: Role of the RtxA13 toxin.</title>
        <authorList>
            <person name="Callol A."/>
            <person name="Pajuelo D."/>
            <person name="Ebbesson L."/>
            <person name="Teles M."/>
            <person name="MacKenzie S."/>
            <person name="Amaro C."/>
        </authorList>
    </citation>
    <scope>NUCLEOTIDE SEQUENCE</scope>
</reference>
<name>A0A0E9Q444_ANGAN</name>
<evidence type="ECO:0000313" key="1">
    <source>
        <dbReference type="EMBL" id="JAH11120.1"/>
    </source>
</evidence>
<reference evidence="1" key="1">
    <citation type="submission" date="2014-11" db="EMBL/GenBank/DDBJ databases">
        <authorList>
            <person name="Amaro Gonzalez C."/>
        </authorList>
    </citation>
    <scope>NUCLEOTIDE SEQUENCE</scope>
</reference>